<comment type="caution">
    <text evidence="2">The sequence shown here is derived from an EMBL/GenBank/DDBJ whole genome shotgun (WGS) entry which is preliminary data.</text>
</comment>
<organism evidence="2 3">
    <name type="scientific">Cirrhinus mrigala</name>
    <name type="common">Mrigala</name>
    <dbReference type="NCBI Taxonomy" id="683832"/>
    <lineage>
        <taxon>Eukaryota</taxon>
        <taxon>Metazoa</taxon>
        <taxon>Chordata</taxon>
        <taxon>Craniata</taxon>
        <taxon>Vertebrata</taxon>
        <taxon>Euteleostomi</taxon>
        <taxon>Actinopterygii</taxon>
        <taxon>Neopterygii</taxon>
        <taxon>Teleostei</taxon>
        <taxon>Ostariophysi</taxon>
        <taxon>Cypriniformes</taxon>
        <taxon>Cyprinidae</taxon>
        <taxon>Labeoninae</taxon>
        <taxon>Labeonini</taxon>
        <taxon>Cirrhinus</taxon>
    </lineage>
</organism>
<proteinExistence type="predicted"/>
<dbReference type="CDD" id="cd09275">
    <property type="entry name" value="RNase_HI_RT_DIRS1"/>
    <property type="match status" value="1"/>
</dbReference>
<keyword evidence="3" id="KW-1185">Reference proteome</keyword>
<feature type="compositionally biased region" description="Low complexity" evidence="1">
    <location>
        <begin position="399"/>
        <end position="414"/>
    </location>
</feature>
<feature type="compositionally biased region" description="Pro residues" evidence="1">
    <location>
        <begin position="361"/>
        <end position="371"/>
    </location>
</feature>
<evidence type="ECO:0000313" key="2">
    <source>
        <dbReference type="EMBL" id="KAL0187988.1"/>
    </source>
</evidence>
<dbReference type="AlphaFoldDB" id="A0ABD0QP18"/>
<dbReference type="Proteomes" id="UP001529510">
    <property type="component" value="Unassembled WGS sequence"/>
</dbReference>
<dbReference type="InterPro" id="IPR052055">
    <property type="entry name" value="Hepadnavirus_pol/RT"/>
</dbReference>
<protein>
    <recommendedName>
        <fullName evidence="4">RNase H type-1 domain-containing protein</fullName>
    </recommendedName>
</protein>
<dbReference type="EMBL" id="JAMKFB020000007">
    <property type="protein sequence ID" value="KAL0187988.1"/>
    <property type="molecule type" value="Genomic_DNA"/>
</dbReference>
<evidence type="ECO:0000313" key="3">
    <source>
        <dbReference type="Proteomes" id="UP001529510"/>
    </source>
</evidence>
<evidence type="ECO:0000256" key="1">
    <source>
        <dbReference type="SAM" id="MobiDB-lite"/>
    </source>
</evidence>
<name>A0ABD0QP18_CIRMR</name>
<dbReference type="PANTHER" id="PTHR33050:SF7">
    <property type="entry name" value="RIBONUCLEASE H"/>
    <property type="match status" value="1"/>
</dbReference>
<accession>A0ABD0QP18</accession>
<sequence>MSLSKLAAASGDGSSCACPATCGALIAAKDLHPFCVVCLGLKHAEEALQNPENCSHCLRLAKKLLRSRLKVAATQCVELSLSDSDGGHSEDDTPQEASWGATSLDWADQPNPAFPEDNIFGGNLPFANEPASSGNDDDAGLLGVSVDEEAILPSYVRQANAPVALPQSILLDSTTDQERDVYDGKQLGPPPGPRKQLFPHIRHYWSDPLNLKHGLVGLEVKDMAVLGMGDPPAIKPSIARHLSPVQGRLLAPLKPAELLDDLGQQLDKGSPSPTLWKEILTVNNLVLRNARQAVQACGPQLWLNLSGLPDSEKRRIAGAPVEPGQALFGPTVALMQQRCDDKKKEDEAFKLCLPRKAAPRQVPPARLPNPPTTGRRDFQQSKDRPHKRPPPRQSNPPSAKAWGRPAPATAAAGKVTEGGNDRRILNRMGSHSGGQSSERCVDKHTLGHHVLVRCDNTTAVAHINRQGWMRSFKLHALAHKLLVWSRRHFLSLRVTHVPGILNRGADVLSRGNPLYGEWRLHPQIVDLLWERFSRAAVDLFASRKNTNCPMFFSLRDNNAPLGVDALAHPWPNVLLYAFPPLCLISPTLARVKEQSLTLILIAPRWPKSPWLAEIVPLLYAQPWPLPLRTDLLSQADGEIHHPHPDRLRK</sequence>
<feature type="compositionally biased region" description="Basic and acidic residues" evidence="1">
    <location>
        <begin position="374"/>
        <end position="383"/>
    </location>
</feature>
<dbReference type="PANTHER" id="PTHR33050">
    <property type="entry name" value="REVERSE TRANSCRIPTASE DOMAIN-CONTAINING PROTEIN"/>
    <property type="match status" value="1"/>
</dbReference>
<gene>
    <name evidence="2" type="ORF">M9458_015087</name>
</gene>
<feature type="region of interest" description="Disordered" evidence="1">
    <location>
        <begin position="352"/>
        <end position="439"/>
    </location>
</feature>
<evidence type="ECO:0008006" key="4">
    <source>
        <dbReference type="Google" id="ProtNLM"/>
    </source>
</evidence>
<reference evidence="2 3" key="1">
    <citation type="submission" date="2024-05" db="EMBL/GenBank/DDBJ databases">
        <title>Genome sequencing and assembly of Indian major carp, Cirrhinus mrigala (Hamilton, 1822).</title>
        <authorList>
            <person name="Mohindra V."/>
            <person name="Chowdhury L.M."/>
            <person name="Lal K."/>
            <person name="Jena J.K."/>
        </authorList>
    </citation>
    <scope>NUCLEOTIDE SEQUENCE [LARGE SCALE GENOMIC DNA]</scope>
    <source>
        <strain evidence="2">CM1030</strain>
        <tissue evidence="2">Blood</tissue>
    </source>
</reference>